<organism evidence="2 3">
    <name type="scientific">Ruoffia tabacinasalis</name>
    <dbReference type="NCBI Taxonomy" id="87458"/>
    <lineage>
        <taxon>Bacteria</taxon>
        <taxon>Bacillati</taxon>
        <taxon>Bacillota</taxon>
        <taxon>Bacilli</taxon>
        <taxon>Lactobacillales</taxon>
        <taxon>Aerococcaceae</taxon>
        <taxon>Ruoffia</taxon>
    </lineage>
</organism>
<reference evidence="2 3" key="1">
    <citation type="submission" date="2019-05" db="EMBL/GenBank/DDBJ databases">
        <title>The metagenome of a microbial culture collection derived from dairy environment covers the genomic content of the human microbiome.</title>
        <authorList>
            <person name="Roder T."/>
            <person name="Wuthrich D."/>
            <person name="Sattari Z."/>
            <person name="Von Ah U."/>
            <person name="Bar C."/>
            <person name="Ronchi F."/>
            <person name="Macpherson A.J."/>
            <person name="Ganal-Vonarburg S.C."/>
            <person name="Bruggmann R."/>
            <person name="Vergeres G."/>
        </authorList>
    </citation>
    <scope>NUCLEOTIDE SEQUENCE [LARGE SCALE GENOMIC DNA]</scope>
    <source>
        <strain evidence="2 3">FAM 24227</strain>
    </source>
</reference>
<evidence type="ECO:0000313" key="3">
    <source>
        <dbReference type="Proteomes" id="UP000306420"/>
    </source>
</evidence>
<dbReference type="EMBL" id="VBSP01000034">
    <property type="protein sequence ID" value="TLQ40193.1"/>
    <property type="molecule type" value="Genomic_DNA"/>
</dbReference>
<feature type="region of interest" description="Disordered" evidence="1">
    <location>
        <begin position="1"/>
        <end position="27"/>
    </location>
</feature>
<accession>A0A5R9DYG0</accession>
<evidence type="ECO:0000256" key="1">
    <source>
        <dbReference type="SAM" id="MobiDB-lite"/>
    </source>
</evidence>
<dbReference type="AlphaFoldDB" id="A0A5R9DYG0"/>
<dbReference type="RefSeq" id="WP_138405027.1">
    <property type="nucleotide sequence ID" value="NZ_VBSP01000034.1"/>
</dbReference>
<protein>
    <submittedName>
        <fullName evidence="2">Uncharacterized protein</fullName>
    </submittedName>
</protein>
<sequence>MLMDSETTLSKAASTYSQMEQHNKANQAEAQIKDGLELFEIAEAGNSNALEINDGVYELSCVGFIIYL</sequence>
<comment type="caution">
    <text evidence="2">The sequence shown here is derived from an EMBL/GenBank/DDBJ whole genome shotgun (WGS) entry which is preliminary data.</text>
</comment>
<dbReference type="Proteomes" id="UP000306420">
    <property type="component" value="Unassembled WGS sequence"/>
</dbReference>
<evidence type="ECO:0000313" key="2">
    <source>
        <dbReference type="EMBL" id="TLQ40193.1"/>
    </source>
</evidence>
<proteinExistence type="predicted"/>
<gene>
    <name evidence="2" type="ORF">FEZ33_08860</name>
</gene>
<name>A0A5R9DYG0_9LACT</name>